<evidence type="ECO:0000313" key="3">
    <source>
        <dbReference type="Proteomes" id="UP000605970"/>
    </source>
</evidence>
<proteinExistence type="predicted"/>
<name>A0A8S9ZKH2_9BILA</name>
<dbReference type="AlphaFoldDB" id="A0A8S9ZKH2"/>
<reference evidence="2" key="1">
    <citation type="journal article" date="2020" name="Ecol. Evol.">
        <title>Genome structure and content of the rice root-knot nematode (Meloidogyne graminicola).</title>
        <authorList>
            <person name="Phan N.T."/>
            <person name="Danchin E.G.J."/>
            <person name="Klopp C."/>
            <person name="Perfus-Barbeoch L."/>
            <person name="Kozlowski D.K."/>
            <person name="Koutsovoulos G.D."/>
            <person name="Lopez-Roques C."/>
            <person name="Bouchez O."/>
            <person name="Zahm M."/>
            <person name="Besnard G."/>
            <person name="Bellafiore S."/>
        </authorList>
    </citation>
    <scope>NUCLEOTIDE SEQUENCE</scope>
    <source>
        <strain evidence="2">VN-18</strain>
    </source>
</reference>
<evidence type="ECO:0008006" key="4">
    <source>
        <dbReference type="Google" id="ProtNLM"/>
    </source>
</evidence>
<evidence type="ECO:0000313" key="2">
    <source>
        <dbReference type="EMBL" id="KAF7633773.1"/>
    </source>
</evidence>
<gene>
    <name evidence="2" type="ORF">Mgra_00006841</name>
</gene>
<protein>
    <recommendedName>
        <fullName evidence="4">Glucuronosyltransferase</fullName>
    </recommendedName>
</protein>
<feature type="chain" id="PRO_5035822524" description="Glucuronosyltransferase" evidence="1">
    <location>
        <begin position="18"/>
        <end position="275"/>
    </location>
</feature>
<dbReference type="EMBL" id="JABEBT010000070">
    <property type="protein sequence ID" value="KAF7633773.1"/>
    <property type="molecule type" value="Genomic_DNA"/>
</dbReference>
<organism evidence="2 3">
    <name type="scientific">Meloidogyne graminicola</name>
    <dbReference type="NCBI Taxonomy" id="189291"/>
    <lineage>
        <taxon>Eukaryota</taxon>
        <taxon>Metazoa</taxon>
        <taxon>Ecdysozoa</taxon>
        <taxon>Nematoda</taxon>
        <taxon>Chromadorea</taxon>
        <taxon>Rhabditida</taxon>
        <taxon>Tylenchina</taxon>
        <taxon>Tylenchomorpha</taxon>
        <taxon>Tylenchoidea</taxon>
        <taxon>Meloidogynidae</taxon>
        <taxon>Meloidogyninae</taxon>
        <taxon>Meloidogyne</taxon>
    </lineage>
</organism>
<keyword evidence="1" id="KW-0732">Signal</keyword>
<feature type="signal peptide" evidence="1">
    <location>
        <begin position="1"/>
        <end position="17"/>
    </location>
</feature>
<comment type="caution">
    <text evidence="2">The sequence shown here is derived from an EMBL/GenBank/DDBJ whole genome shotgun (WGS) entry which is preliminary data.</text>
</comment>
<evidence type="ECO:0000256" key="1">
    <source>
        <dbReference type="SAM" id="SignalP"/>
    </source>
</evidence>
<keyword evidence="3" id="KW-1185">Reference proteome</keyword>
<sequence>MLKLILLILIFVNLSNEMKRWERGEGSSSRGGQHGVKHFGESLTEKKKVLYICDNYFYSHVQFNLWLAQILSEEYDVTMLVYTKKIEDPSYENKDYGKPMKTENFENKFKIIEVPVYKEHLDLYLFGWSIEQLLNSYRISDKYFRVGIFEAINENLFNFLKNENYFIGIAEFETGAGSFAVFEALGIENTINVSACSFDPSYLQYFDIDVHKYQIPVYSLPMPKYWNKINIFWRIKEEWKELNDELFDKNNKKLNDLLEFKPFQNIKLSDLFKKN</sequence>
<dbReference type="Proteomes" id="UP000605970">
    <property type="component" value="Unassembled WGS sequence"/>
</dbReference>
<accession>A0A8S9ZKH2</accession>